<proteinExistence type="predicted"/>
<keyword evidence="2" id="KW-1185">Reference proteome</keyword>
<dbReference type="RefSeq" id="WP_251348994.1">
    <property type="nucleotide sequence ID" value="NZ_JAMQGR010000001.1"/>
</dbReference>
<dbReference type="InterPro" id="IPR029058">
    <property type="entry name" value="AB_hydrolase_fold"/>
</dbReference>
<dbReference type="Proteomes" id="UP001202243">
    <property type="component" value="Unassembled WGS sequence"/>
</dbReference>
<evidence type="ECO:0000313" key="2">
    <source>
        <dbReference type="Proteomes" id="UP001202243"/>
    </source>
</evidence>
<dbReference type="SUPFAM" id="SSF53474">
    <property type="entry name" value="alpha/beta-Hydrolases"/>
    <property type="match status" value="1"/>
</dbReference>
<reference evidence="1 2" key="1">
    <citation type="submission" date="2022-06" db="EMBL/GenBank/DDBJ databases">
        <title>Janthinobacterium kumbetensis sp. nov., isolated from spring water in Turkey.</title>
        <authorList>
            <person name="Inan Bektas K."/>
            <person name="Belduz A.A."/>
            <person name="Canakci S."/>
            <person name="Nalcaoglu A."/>
            <person name="Ceylan E."/>
            <person name="Kati H."/>
        </authorList>
    </citation>
    <scope>NUCLEOTIDE SEQUENCE [LARGE SCALE GENOMIC DNA]</scope>
    <source>
        <strain evidence="1 2">GK</strain>
    </source>
</reference>
<comment type="caution">
    <text evidence="1">The sequence shown here is derived from an EMBL/GenBank/DDBJ whole genome shotgun (WGS) entry which is preliminary data.</text>
</comment>
<dbReference type="Gene3D" id="3.40.50.1820">
    <property type="entry name" value="alpha/beta hydrolase"/>
    <property type="match status" value="2"/>
</dbReference>
<protein>
    <submittedName>
        <fullName evidence="1">PHB depolymerase family esterase</fullName>
    </submittedName>
</protein>
<accession>A0ABT0WM53</accession>
<name>A0ABT0WM53_9BURK</name>
<dbReference type="EMBL" id="JAMQGR010000001">
    <property type="protein sequence ID" value="MCM2565145.1"/>
    <property type="molecule type" value="Genomic_DNA"/>
</dbReference>
<sequence length="338" mass="36876">MKIFFFTILLLLLQALPASPRASGRLPALAANQSQTSVSGLSAGAFMAVQYQVAYSGSVIGAGIVAGGPYYCATGMATRTALCMGWMSPLEPWPQRMLLAAEYFAAMGLIDPLDNLRHERIYIFSGLNDKVVVPPLVDATAVFFRDAGVPAENMLYIKNVPAGHAMISPSYGGDCATNGDQYINHCEVDGAAYDQPGAILKHIYGDLNPPVRKRTDKAKSFNQREFSMGWTSLDADAHVYIPAICLREPGCRIHVAFHGCEQTQADVADAFYEKTGYNDWADSNKIIILYPQLRRVGILNPLGCWDWIGYTGQNYAFRSGAQMSAVHAMLTRLMSAPD</sequence>
<gene>
    <name evidence="1" type="ORF">NCG91_06010</name>
</gene>
<dbReference type="PANTHER" id="PTHR42972">
    <property type="entry name" value="TOL-PAL SYSTEM PROTEIN TOLB"/>
    <property type="match status" value="1"/>
</dbReference>
<dbReference type="PANTHER" id="PTHR42972:SF8">
    <property type="entry name" value="POLYHYDROXYBUTYRATE DEPOLYMERASE"/>
    <property type="match status" value="1"/>
</dbReference>
<evidence type="ECO:0000313" key="1">
    <source>
        <dbReference type="EMBL" id="MCM2565145.1"/>
    </source>
</evidence>
<organism evidence="1 2">
    <name type="scientific">Janthinobacterium kumbetense</name>
    <dbReference type="NCBI Taxonomy" id="2950280"/>
    <lineage>
        <taxon>Bacteria</taxon>
        <taxon>Pseudomonadati</taxon>
        <taxon>Pseudomonadota</taxon>
        <taxon>Betaproteobacteria</taxon>
        <taxon>Burkholderiales</taxon>
        <taxon>Oxalobacteraceae</taxon>
        <taxon>Janthinobacterium</taxon>
    </lineage>
</organism>